<feature type="region of interest" description="Disordered" evidence="1">
    <location>
        <begin position="79"/>
        <end position="101"/>
    </location>
</feature>
<evidence type="ECO:0000313" key="4">
    <source>
        <dbReference type="WBParaSite" id="SVE_1933900.1"/>
    </source>
</evidence>
<evidence type="ECO:0000313" key="3">
    <source>
        <dbReference type="Proteomes" id="UP000035680"/>
    </source>
</evidence>
<feature type="chain" id="PRO_5005330460" evidence="2">
    <location>
        <begin position="20"/>
        <end position="154"/>
    </location>
</feature>
<reference evidence="4" key="2">
    <citation type="submission" date="2015-08" db="UniProtKB">
        <authorList>
            <consortium name="WormBaseParasite"/>
        </authorList>
    </citation>
    <scope>IDENTIFICATION</scope>
</reference>
<accession>A0A0K0G3N2</accession>
<dbReference type="Proteomes" id="UP000035680">
    <property type="component" value="Unassembled WGS sequence"/>
</dbReference>
<keyword evidence="2" id="KW-0732">Signal</keyword>
<sequence>MRLIFFTFCTIVIFTAIYCNERDQSQTADFALDVVTSLTKTGVTSLIKVALAAQLGPAYFLVKHALKIFMVEPQEVQDKLKEHHNKKAASAPSSVPDAPPKTLSDKAIALLEKVKSIKEGGGSEEDQKKKITELVKIPENKDAFTEISNFLKHV</sequence>
<proteinExistence type="predicted"/>
<organism evidence="3 4">
    <name type="scientific">Strongyloides venezuelensis</name>
    <name type="common">Threadworm</name>
    <dbReference type="NCBI Taxonomy" id="75913"/>
    <lineage>
        <taxon>Eukaryota</taxon>
        <taxon>Metazoa</taxon>
        <taxon>Ecdysozoa</taxon>
        <taxon>Nematoda</taxon>
        <taxon>Chromadorea</taxon>
        <taxon>Rhabditida</taxon>
        <taxon>Tylenchina</taxon>
        <taxon>Panagrolaimomorpha</taxon>
        <taxon>Strongyloidoidea</taxon>
        <taxon>Strongyloididae</taxon>
        <taxon>Strongyloides</taxon>
    </lineage>
</organism>
<name>A0A0K0G3N2_STRVS</name>
<dbReference type="WBParaSite" id="SVE_1933900.1">
    <property type="protein sequence ID" value="SVE_1933900.1"/>
    <property type="gene ID" value="SVE_1933900"/>
</dbReference>
<reference evidence="3" key="1">
    <citation type="submission" date="2014-07" db="EMBL/GenBank/DDBJ databases">
        <authorList>
            <person name="Martin A.A"/>
            <person name="De Silva N."/>
        </authorList>
    </citation>
    <scope>NUCLEOTIDE SEQUENCE</scope>
</reference>
<protein>
    <submittedName>
        <fullName evidence="4">Secreted protein</fullName>
    </submittedName>
</protein>
<dbReference type="AlphaFoldDB" id="A0A0K0G3N2"/>
<evidence type="ECO:0000256" key="1">
    <source>
        <dbReference type="SAM" id="MobiDB-lite"/>
    </source>
</evidence>
<evidence type="ECO:0000256" key="2">
    <source>
        <dbReference type="SAM" id="SignalP"/>
    </source>
</evidence>
<feature type="signal peptide" evidence="2">
    <location>
        <begin position="1"/>
        <end position="19"/>
    </location>
</feature>
<keyword evidence="3" id="KW-1185">Reference proteome</keyword>